<name>A0A6J5XI06_PRUAR</name>
<dbReference type="PANTHER" id="PTHR47976:SF15">
    <property type="entry name" value="G-TYPE LECTIN S-RECEPTOR-LIKE SERINE_THREONINE-PROTEIN KINASE RLK1"/>
    <property type="match status" value="1"/>
</dbReference>
<reference evidence="10" key="1">
    <citation type="journal article" date="2020" name="Genome Biol.">
        <title>Gamete binning: chromosome-level and haplotype-resolved genome assembly enabled by high-throughput single-cell sequencing of gamete genomes.</title>
        <authorList>
            <person name="Campoy J.A."/>
            <person name="Sun H."/>
            <person name="Goel M."/>
            <person name="Jiao W.-B."/>
            <person name="Folz-Donahue K."/>
            <person name="Wang N."/>
            <person name="Rubio M."/>
            <person name="Liu C."/>
            <person name="Kukat C."/>
            <person name="Ruiz D."/>
            <person name="Huettel B."/>
            <person name="Schneeberger K."/>
        </authorList>
    </citation>
    <scope>NUCLEOTIDE SEQUENCE [LARGE SCALE GENOMIC DNA]</scope>
    <source>
        <strain evidence="10">cv. Rojo Pasion</strain>
    </source>
</reference>
<sequence>MFSATVLCFAQTNGSIAVGASLTATAEGNSSSSWLSPSDRTIVWYADWDNEAAVAPKGSTVNLTANSGLATLFFKIEIQKAYGDLHNPTDTLLPGQTLEEVGRFRLDNRRLTIRKDVPAASASRWEPCYLYVLREMVESTILQWERQSQQGQLYRATLNFDGIFAQYYHPRNFTGNVSWTLQWSEPDDICQRITEASGVGVCGYNSICTLKEDKRPTYWPISDYVQLYPFTAERCNESCFKDCLCAVAIFRKDNSTLQFPPMPNLDDKKTKKKSSNTLIRMESVILAASIFVSFMFSAAACLGFFFVFRKKRVRSVENILDSNLLSFSYQELQEATNGFTEELGRGAFGVVYKGTIQIGSGVQVAVKKLNCVIQDGEKEFKTELRVIASYLFADTKPSWTQRIEIACGVAKGLLYLHEECSTQVIHCDIKPQNILLDDYYTVRISDFGLAKLLMMNQSHTHTAIRGTKGYVAPEWFSNMPITAKVDVYSFGVVLLEIICCRRSIDVNNSREERAILTDWVYDCYCGGMLDAVLVLDNEVQALDDRMKPEKLVMIAIWCIQDDPSLRPTMRKVVQMLEGVVEVHVPPCPSPHTSRTG</sequence>
<dbReference type="GO" id="GO:0005524">
    <property type="term" value="F:ATP binding"/>
    <property type="evidence" value="ECO:0007669"/>
    <property type="project" value="UniProtKB-UniRule"/>
</dbReference>
<dbReference type="InterPro" id="IPR051343">
    <property type="entry name" value="G-type_lectin_kinases/EP1-like"/>
</dbReference>
<feature type="binding site" evidence="6">
    <location>
        <position position="368"/>
    </location>
    <ligand>
        <name>ATP</name>
        <dbReference type="ChEBI" id="CHEBI:30616"/>
    </ligand>
</feature>
<evidence type="ECO:0000259" key="8">
    <source>
        <dbReference type="PROSITE" id="PS50011"/>
    </source>
</evidence>
<keyword evidence="7" id="KW-0472">Membrane</keyword>
<keyword evidence="7" id="KW-1133">Transmembrane helix</keyword>
<keyword evidence="10" id="KW-1185">Reference proteome</keyword>
<evidence type="ECO:0000313" key="10">
    <source>
        <dbReference type="Proteomes" id="UP000507245"/>
    </source>
</evidence>
<keyword evidence="1" id="KW-0808">Transferase</keyword>
<dbReference type="Pfam" id="PF00069">
    <property type="entry name" value="Pkinase"/>
    <property type="match status" value="1"/>
</dbReference>
<dbReference type="SMART" id="SM00220">
    <property type="entry name" value="S_TKc"/>
    <property type="match status" value="1"/>
</dbReference>
<dbReference type="FunFam" id="1.10.510.10:FF:000237">
    <property type="entry name" value="G-type lectin S-receptor-like serine/threonine-protein kinase"/>
    <property type="match status" value="1"/>
</dbReference>
<evidence type="ECO:0000313" key="9">
    <source>
        <dbReference type="EMBL" id="CAB4312611.1"/>
    </source>
</evidence>
<dbReference type="Gene3D" id="1.10.510.10">
    <property type="entry name" value="Transferase(Phosphotransferase) domain 1"/>
    <property type="match status" value="1"/>
</dbReference>
<dbReference type="PROSITE" id="PS00107">
    <property type="entry name" value="PROTEIN_KINASE_ATP"/>
    <property type="match status" value="1"/>
</dbReference>
<evidence type="ECO:0000256" key="6">
    <source>
        <dbReference type="PROSITE-ProRule" id="PRU10141"/>
    </source>
</evidence>
<evidence type="ECO:0000256" key="3">
    <source>
        <dbReference type="ARBA" id="ARBA00022741"/>
    </source>
</evidence>
<dbReference type="InterPro" id="IPR008271">
    <property type="entry name" value="Ser/Thr_kinase_AS"/>
</dbReference>
<dbReference type="SUPFAM" id="SSF56112">
    <property type="entry name" value="Protein kinase-like (PK-like)"/>
    <property type="match status" value="1"/>
</dbReference>
<proteinExistence type="predicted"/>
<dbReference type="Gene3D" id="3.30.200.20">
    <property type="entry name" value="Phosphorylase Kinase, domain 1"/>
    <property type="match status" value="1"/>
</dbReference>
<dbReference type="InterPro" id="IPR011009">
    <property type="entry name" value="Kinase-like_dom_sf"/>
</dbReference>
<keyword evidence="3 6" id="KW-0547">Nucleotide-binding</keyword>
<feature type="transmembrane region" description="Helical" evidence="7">
    <location>
        <begin position="284"/>
        <end position="308"/>
    </location>
</feature>
<accession>A0A6J5XI06</accession>
<dbReference type="InterPro" id="IPR017441">
    <property type="entry name" value="Protein_kinase_ATP_BS"/>
</dbReference>
<organism evidence="9 10">
    <name type="scientific">Prunus armeniaca</name>
    <name type="common">Apricot</name>
    <name type="synonym">Armeniaca vulgaris</name>
    <dbReference type="NCBI Taxonomy" id="36596"/>
    <lineage>
        <taxon>Eukaryota</taxon>
        <taxon>Viridiplantae</taxon>
        <taxon>Streptophyta</taxon>
        <taxon>Embryophyta</taxon>
        <taxon>Tracheophyta</taxon>
        <taxon>Spermatophyta</taxon>
        <taxon>Magnoliopsida</taxon>
        <taxon>eudicotyledons</taxon>
        <taxon>Gunneridae</taxon>
        <taxon>Pentapetalae</taxon>
        <taxon>rosids</taxon>
        <taxon>fabids</taxon>
        <taxon>Rosales</taxon>
        <taxon>Rosaceae</taxon>
        <taxon>Amygdaloideae</taxon>
        <taxon>Amygdaleae</taxon>
        <taxon>Prunus</taxon>
    </lineage>
</organism>
<evidence type="ECO:0000256" key="7">
    <source>
        <dbReference type="SAM" id="Phobius"/>
    </source>
</evidence>
<dbReference type="EMBL" id="CAEKKB010000006">
    <property type="protein sequence ID" value="CAB4312611.1"/>
    <property type="molecule type" value="Genomic_DNA"/>
</dbReference>
<evidence type="ECO:0000256" key="4">
    <source>
        <dbReference type="ARBA" id="ARBA00022777"/>
    </source>
</evidence>
<dbReference type="PANTHER" id="PTHR47976">
    <property type="entry name" value="G-TYPE LECTIN S-RECEPTOR-LIKE SERINE/THREONINE-PROTEIN KINASE SD2-5"/>
    <property type="match status" value="1"/>
</dbReference>
<dbReference type="PROSITE" id="PS00108">
    <property type="entry name" value="PROTEIN_KINASE_ST"/>
    <property type="match status" value="1"/>
</dbReference>
<protein>
    <recommendedName>
        <fullName evidence="8">Protein kinase domain-containing protein</fullName>
    </recommendedName>
</protein>
<feature type="domain" description="Protein kinase" evidence="8">
    <location>
        <begin position="337"/>
        <end position="580"/>
    </location>
</feature>
<keyword evidence="7" id="KW-0812">Transmembrane</keyword>
<dbReference type="InterPro" id="IPR000719">
    <property type="entry name" value="Prot_kinase_dom"/>
</dbReference>
<dbReference type="OrthoDB" id="1930390at2759"/>
<keyword evidence="2" id="KW-0732">Signal</keyword>
<keyword evidence="4" id="KW-0418">Kinase</keyword>
<dbReference type="AlphaFoldDB" id="A0A6J5XI06"/>
<dbReference type="GO" id="GO:0004672">
    <property type="term" value="F:protein kinase activity"/>
    <property type="evidence" value="ECO:0007669"/>
    <property type="project" value="InterPro"/>
</dbReference>
<dbReference type="PROSITE" id="PS50011">
    <property type="entry name" value="PROTEIN_KINASE_DOM"/>
    <property type="match status" value="1"/>
</dbReference>
<evidence type="ECO:0000256" key="2">
    <source>
        <dbReference type="ARBA" id="ARBA00022729"/>
    </source>
</evidence>
<evidence type="ECO:0000256" key="5">
    <source>
        <dbReference type="ARBA" id="ARBA00022840"/>
    </source>
</evidence>
<evidence type="ECO:0000256" key="1">
    <source>
        <dbReference type="ARBA" id="ARBA00022679"/>
    </source>
</evidence>
<dbReference type="Proteomes" id="UP000507245">
    <property type="component" value="Unassembled WGS sequence"/>
</dbReference>
<gene>
    <name evidence="9" type="ORF">ORAREDHAP_LOCUS35112</name>
</gene>
<keyword evidence="5 6" id="KW-0067">ATP-binding</keyword>